<dbReference type="InterPro" id="IPR011761">
    <property type="entry name" value="ATP-grasp"/>
</dbReference>
<feature type="domain" description="ATP-grasp" evidence="5">
    <location>
        <begin position="246"/>
        <end position="322"/>
    </location>
</feature>
<keyword evidence="2 4" id="KW-0547">Nucleotide-binding</keyword>
<protein>
    <submittedName>
        <fullName evidence="6">ATP-grasp domain-containing protein</fullName>
    </submittedName>
</protein>
<organism evidence="6 7">
    <name type="scientific">Ectothiorhodospira marina</name>
    <dbReference type="NCBI Taxonomy" id="1396821"/>
    <lineage>
        <taxon>Bacteria</taxon>
        <taxon>Pseudomonadati</taxon>
        <taxon>Pseudomonadota</taxon>
        <taxon>Gammaproteobacteria</taxon>
        <taxon>Chromatiales</taxon>
        <taxon>Ectothiorhodospiraceae</taxon>
        <taxon>Ectothiorhodospira</taxon>
    </lineage>
</organism>
<dbReference type="OrthoDB" id="8441067at2"/>
<dbReference type="EMBL" id="FOAA01000008">
    <property type="protein sequence ID" value="SEL01199.1"/>
    <property type="molecule type" value="Genomic_DNA"/>
</dbReference>
<name>A0A1H7LQP1_9GAMM</name>
<dbReference type="InterPro" id="IPR052032">
    <property type="entry name" value="ATP-dep_AA_Ligase"/>
</dbReference>
<dbReference type="PROSITE" id="PS50975">
    <property type="entry name" value="ATP_GRASP"/>
    <property type="match status" value="1"/>
</dbReference>
<dbReference type="PROSITE" id="PS00867">
    <property type="entry name" value="CPSASE_2"/>
    <property type="match status" value="1"/>
</dbReference>
<dbReference type="Proteomes" id="UP000199256">
    <property type="component" value="Unassembled WGS sequence"/>
</dbReference>
<dbReference type="GO" id="GO:0005524">
    <property type="term" value="F:ATP binding"/>
    <property type="evidence" value="ECO:0007669"/>
    <property type="project" value="UniProtKB-UniRule"/>
</dbReference>
<dbReference type="GO" id="GO:0016874">
    <property type="term" value="F:ligase activity"/>
    <property type="evidence" value="ECO:0007669"/>
    <property type="project" value="UniProtKB-KW"/>
</dbReference>
<evidence type="ECO:0000313" key="6">
    <source>
        <dbReference type="EMBL" id="SEL01199.1"/>
    </source>
</evidence>
<dbReference type="PANTHER" id="PTHR43585">
    <property type="entry name" value="FUMIPYRROLE BIOSYNTHESIS PROTEIN C"/>
    <property type="match status" value="1"/>
</dbReference>
<keyword evidence="3 4" id="KW-0067">ATP-binding</keyword>
<evidence type="ECO:0000256" key="4">
    <source>
        <dbReference type="PROSITE-ProRule" id="PRU00409"/>
    </source>
</evidence>
<proteinExistence type="predicted"/>
<dbReference type="Pfam" id="PF13535">
    <property type="entry name" value="ATP-grasp_4"/>
    <property type="match status" value="1"/>
</dbReference>
<evidence type="ECO:0000256" key="3">
    <source>
        <dbReference type="ARBA" id="ARBA00022840"/>
    </source>
</evidence>
<evidence type="ECO:0000256" key="2">
    <source>
        <dbReference type="ARBA" id="ARBA00022741"/>
    </source>
</evidence>
<evidence type="ECO:0000313" key="7">
    <source>
        <dbReference type="Proteomes" id="UP000199256"/>
    </source>
</evidence>
<evidence type="ECO:0000259" key="5">
    <source>
        <dbReference type="PROSITE" id="PS50975"/>
    </source>
</evidence>
<evidence type="ECO:0000256" key="1">
    <source>
        <dbReference type="ARBA" id="ARBA00022598"/>
    </source>
</evidence>
<dbReference type="PANTHER" id="PTHR43585:SF2">
    <property type="entry name" value="ATP-GRASP ENZYME FSQD"/>
    <property type="match status" value="1"/>
</dbReference>
<dbReference type="GO" id="GO:0046872">
    <property type="term" value="F:metal ion binding"/>
    <property type="evidence" value="ECO:0007669"/>
    <property type="project" value="InterPro"/>
</dbReference>
<dbReference type="InterPro" id="IPR005479">
    <property type="entry name" value="CPAse_ATP-bd"/>
</dbReference>
<keyword evidence="1" id="KW-0436">Ligase</keyword>
<dbReference type="AlphaFoldDB" id="A0A1H7LQP1"/>
<dbReference type="SUPFAM" id="SSF56059">
    <property type="entry name" value="Glutathione synthetase ATP-binding domain-like"/>
    <property type="match status" value="1"/>
</dbReference>
<keyword evidence="7" id="KW-1185">Reference proteome</keyword>
<dbReference type="Gene3D" id="3.30.470.20">
    <property type="entry name" value="ATP-grasp fold, B domain"/>
    <property type="match status" value="1"/>
</dbReference>
<sequence length="432" mass="49582">MPKKNVFIIGLDDFNRDKLERLPQAKECEFHAALDISDIRNVDQYDIKFLIDKATRTMEAFDGTVDAVTSYYDFPGTVMTPILAEHFGLPGPTLESVLKCENKYWSRLEQRKVIPEHIPQFRAFDPFDEEAYAGLGLLPPFWIKPIKSFRSYLAFQINDERQFKAVMPLCREKVGFMGEPFLYLMRHFGAPPEIAEMPESFVAESPIGGWQCTLEGYSHNGRVHIYGVVDSVHEQDSSSFARYEYPSSLPLEIQHRMMDVTRMVVQQFGLDNSAFNAEFFYDQTSDQVWFLEINPRVSQAHTDIFEKVHGVSHLSVMVDLALGRKPKPMERKGQFNVAGHFMFRTVESGKVVRVPSIKAIEKLRQRQPGTYVKIPVKPGQHLKDLQGQDMYSFEIANVFIGGRDQTDMLDKYDEALAVLQFDIEKDPDPVIT</sequence>
<dbReference type="STRING" id="1396821.SAMN05444515_10815"/>
<accession>A0A1H7LQP1</accession>
<gene>
    <name evidence="6" type="ORF">SAMN05444515_10815</name>
</gene>
<reference evidence="7" key="1">
    <citation type="submission" date="2016-10" db="EMBL/GenBank/DDBJ databases">
        <authorList>
            <person name="Varghese N."/>
            <person name="Submissions S."/>
        </authorList>
    </citation>
    <scope>NUCLEOTIDE SEQUENCE [LARGE SCALE GENOMIC DNA]</scope>
    <source>
        <strain evidence="7">DSM 241</strain>
    </source>
</reference>
<dbReference type="RefSeq" id="WP_090253271.1">
    <property type="nucleotide sequence ID" value="NZ_FOAA01000008.1"/>
</dbReference>